<dbReference type="InterPro" id="IPR053138">
    <property type="entry name" value="N-alpha-Ac-DABA_deacetylase"/>
</dbReference>
<proteinExistence type="predicted"/>
<evidence type="ECO:0000256" key="4">
    <source>
        <dbReference type="ARBA" id="ARBA00022833"/>
    </source>
</evidence>
<gene>
    <name evidence="6" type="ORF">JAO75_18015</name>
</gene>
<sequence length="371" mass="39400">MRHETFPLPGTTPGVSIGLTVLRFGLPGAGPKVYIQAGLHADETPGHLTAHCLRGHLTALEEAGRIEGEIVLVPVANPIGLTQRLNGVFHGRFDMADGGNFNRAFPDLVDEVAEAVGSRLGQDGVANVALIRTALKEALARRKPVSPTEHLKHMLLTEAIDADVVLDIHCDSEAVVHLYTLTPQSDDFAPLAAYLGAKAMLLATESGDNPFDEAVSRPWLQLQERFPQAAIPLAGLATTLELRGESDVSDALAEADAQAILNFLTHRGVIAGSAPPVPETGVKPTPLAGSEPLTAPRPGIVVFQRETGERVETGDVMARLLDPVSGEETLIRSSTDGVFYARCSGRFAHAGKRLGKIAGTETFRHGKLLSP</sequence>
<evidence type="ECO:0000313" key="7">
    <source>
        <dbReference type="Proteomes" id="UP000620670"/>
    </source>
</evidence>
<evidence type="ECO:0000259" key="5">
    <source>
        <dbReference type="Pfam" id="PF24827"/>
    </source>
</evidence>
<reference evidence="7" key="1">
    <citation type="submission" date="2020-12" db="EMBL/GenBank/DDBJ databases">
        <title>Hymenobacter sp.</title>
        <authorList>
            <person name="Kim M.K."/>
        </authorList>
    </citation>
    <scope>NUCLEOTIDE SEQUENCE [LARGE SCALE GENOMIC DNA]</scope>
    <source>
        <strain evidence="7">BT325</strain>
    </source>
</reference>
<keyword evidence="2" id="KW-0479">Metal-binding</keyword>
<dbReference type="Pfam" id="PF24827">
    <property type="entry name" value="AstE_AspA_cat"/>
    <property type="match status" value="1"/>
</dbReference>
<dbReference type="PANTHER" id="PTHR37326:SF1">
    <property type="entry name" value="BLL3975 PROTEIN"/>
    <property type="match status" value="1"/>
</dbReference>
<dbReference type="Gene3D" id="3.40.630.10">
    <property type="entry name" value="Zn peptidases"/>
    <property type="match status" value="1"/>
</dbReference>
<dbReference type="CDD" id="cd06250">
    <property type="entry name" value="M14_PaAOTO_like"/>
    <property type="match status" value="1"/>
</dbReference>
<organism evidence="6 7">
    <name type="scientific">Microvirga splendida</name>
    <dbReference type="NCBI Taxonomy" id="2795727"/>
    <lineage>
        <taxon>Bacteria</taxon>
        <taxon>Pseudomonadati</taxon>
        <taxon>Pseudomonadota</taxon>
        <taxon>Alphaproteobacteria</taxon>
        <taxon>Hyphomicrobiales</taxon>
        <taxon>Methylobacteriaceae</taxon>
        <taxon>Microvirga</taxon>
    </lineage>
</organism>
<evidence type="ECO:0000256" key="3">
    <source>
        <dbReference type="ARBA" id="ARBA00022801"/>
    </source>
</evidence>
<keyword evidence="7" id="KW-1185">Reference proteome</keyword>
<dbReference type="Proteomes" id="UP000620670">
    <property type="component" value="Unassembled WGS sequence"/>
</dbReference>
<keyword evidence="4" id="KW-0862">Zinc</keyword>
<comment type="caution">
    <text evidence="6">The sequence shown here is derived from an EMBL/GenBank/DDBJ whole genome shotgun (WGS) entry which is preliminary data.</text>
</comment>
<accession>A0ABS0Y4T3</accession>
<name>A0ABS0Y4T3_9HYPH</name>
<feature type="domain" description="Succinylglutamate desuccinylase/Aspartoacylase catalytic" evidence="5">
    <location>
        <begin position="29"/>
        <end position="111"/>
    </location>
</feature>
<evidence type="ECO:0000256" key="1">
    <source>
        <dbReference type="ARBA" id="ARBA00001947"/>
    </source>
</evidence>
<comment type="cofactor">
    <cofactor evidence="1">
        <name>Zn(2+)</name>
        <dbReference type="ChEBI" id="CHEBI:29105"/>
    </cofactor>
</comment>
<keyword evidence="3" id="KW-0378">Hydrolase</keyword>
<dbReference type="EMBL" id="JAELXT010000023">
    <property type="protein sequence ID" value="MBJ6127303.1"/>
    <property type="molecule type" value="Genomic_DNA"/>
</dbReference>
<evidence type="ECO:0000256" key="2">
    <source>
        <dbReference type="ARBA" id="ARBA00022723"/>
    </source>
</evidence>
<dbReference type="SUPFAM" id="SSF53187">
    <property type="entry name" value="Zn-dependent exopeptidases"/>
    <property type="match status" value="1"/>
</dbReference>
<dbReference type="RefSeq" id="WP_199050530.1">
    <property type="nucleotide sequence ID" value="NZ_JAELXT010000023.1"/>
</dbReference>
<protein>
    <submittedName>
        <fullName evidence="6">Succinylglutamate desuccinylase/aspartoacylase family protein</fullName>
    </submittedName>
</protein>
<dbReference type="PANTHER" id="PTHR37326">
    <property type="entry name" value="BLL3975 PROTEIN"/>
    <property type="match status" value="1"/>
</dbReference>
<dbReference type="InterPro" id="IPR055438">
    <property type="entry name" value="AstE_AspA_cat"/>
</dbReference>
<evidence type="ECO:0000313" key="6">
    <source>
        <dbReference type="EMBL" id="MBJ6127303.1"/>
    </source>
</evidence>